<evidence type="ECO:0000256" key="1">
    <source>
        <dbReference type="SAM" id="MobiDB-lite"/>
    </source>
</evidence>
<dbReference type="RefSeq" id="YP_009482180.1">
    <property type="nucleotide sequence ID" value="NC_037666.1"/>
</dbReference>
<dbReference type="GeneID" id="36842890"/>
<evidence type="ECO:0000313" key="2">
    <source>
        <dbReference type="EMBL" id="AVK76177.1"/>
    </source>
</evidence>
<dbReference type="KEGG" id="vg:36842890"/>
<name>A0A2U7UCM3_9VIRU</name>
<accession>A0A2U7UCM3</accession>
<protein>
    <submittedName>
        <fullName evidence="2">Uncharacterized protein</fullName>
    </submittedName>
</protein>
<feature type="region of interest" description="Disordered" evidence="1">
    <location>
        <begin position="1"/>
        <end position="26"/>
    </location>
</feature>
<gene>
    <name evidence="2" type="ORF">pneo_cds_570</name>
</gene>
<organism evidence="2">
    <name type="scientific">Pandoravirus neocaledonia</name>
    <dbReference type="NCBI Taxonomy" id="2107708"/>
    <lineage>
        <taxon>Viruses</taxon>
        <taxon>Pandoravirus</taxon>
    </lineage>
</organism>
<proteinExistence type="predicted"/>
<sequence>MWAGAAATGSPMPGASPPPRSDPLNPDVAEHLVVQVLIRDAGPHISDAVATLCGPAGVDKAGALAERISDILTHDDDVVKAARVMCECSSAATVACYRTRTLDTWMQRHADFARCSRVLAAECATNRGALPSLLDVAVVARRCRRMRRCALYALRAVEAASLGEAPIGFGSIDLDALEAWARSCRATEPRIASFALDLGVATPPTDRLLPVVLDVMNLPRMTHRQMTVIMEDTQPAINGAFASVSMLYRAPPTTTAPTKAQATQAINGTLSLAMLQAMAQSDSARDASFPSIKDEIDIFAAYPGTRVGICRHWRHAGTSTTADIGIYLVLA</sequence>
<reference evidence="2" key="1">
    <citation type="journal article" date="2018" name="Nat. Commun.">
        <title>Diversity and evolution of the emerging Pandoraviridae family.</title>
        <authorList>
            <person name="Legendre M."/>
            <person name="Fabre E."/>
            <person name="Poirot O."/>
            <person name="Jeudy S."/>
            <person name="Lartigue A."/>
            <person name="Alempic J.M."/>
            <person name="Beucher L."/>
            <person name="Philippe N."/>
            <person name="Bertaux L."/>
            <person name="Christo-Foroux E."/>
            <person name="Labadie K."/>
            <person name="Coute Y."/>
            <person name="Abergel C."/>
            <person name="Claverie J.M."/>
        </authorList>
    </citation>
    <scope>NUCLEOTIDE SEQUENCE [LARGE SCALE GENOMIC DNA]</scope>
    <source>
        <strain evidence="2">Neocaledonia</strain>
    </source>
</reference>
<dbReference type="EMBL" id="MG011690">
    <property type="protein sequence ID" value="AVK76177.1"/>
    <property type="molecule type" value="Genomic_DNA"/>
</dbReference>
<dbReference type="Proteomes" id="UP000249287">
    <property type="component" value="Segment"/>
</dbReference>